<dbReference type="PANTHER" id="PTHR45138:SF9">
    <property type="entry name" value="DIGUANYLATE CYCLASE DGCM-RELATED"/>
    <property type="match status" value="1"/>
</dbReference>
<dbReference type="EMBL" id="NEVM01000002">
    <property type="protein sequence ID" value="OZI34969.1"/>
    <property type="molecule type" value="Genomic_DNA"/>
</dbReference>
<feature type="transmembrane region" description="Helical" evidence="3">
    <location>
        <begin position="188"/>
        <end position="209"/>
    </location>
</feature>
<dbReference type="Pfam" id="PF00990">
    <property type="entry name" value="GGDEF"/>
    <property type="match status" value="1"/>
</dbReference>
<dbReference type="Gene3D" id="3.30.70.270">
    <property type="match status" value="1"/>
</dbReference>
<evidence type="ECO:0000259" key="4">
    <source>
        <dbReference type="PROSITE" id="PS50887"/>
    </source>
</evidence>
<evidence type="ECO:0000313" key="5">
    <source>
        <dbReference type="EMBL" id="OZI34969.1"/>
    </source>
</evidence>
<evidence type="ECO:0000313" key="6">
    <source>
        <dbReference type="Proteomes" id="UP000216020"/>
    </source>
</evidence>
<feature type="transmembrane region" description="Helical" evidence="3">
    <location>
        <begin position="90"/>
        <end position="111"/>
    </location>
</feature>
<dbReference type="InterPro" id="IPR029787">
    <property type="entry name" value="Nucleotide_cyclase"/>
</dbReference>
<reference evidence="6" key="1">
    <citation type="submission" date="2017-05" db="EMBL/GenBank/DDBJ databases">
        <title>Complete and WGS of Bordetella genogroups.</title>
        <authorList>
            <person name="Spilker T."/>
            <person name="Lipuma J."/>
        </authorList>
    </citation>
    <scope>NUCLEOTIDE SEQUENCE [LARGE SCALE GENOMIC DNA]</scope>
    <source>
        <strain evidence="6">AU16122</strain>
    </source>
</reference>
<feature type="domain" description="GGDEF" evidence="4">
    <location>
        <begin position="251"/>
        <end position="382"/>
    </location>
</feature>
<feature type="transmembrane region" description="Helical" evidence="3">
    <location>
        <begin position="149"/>
        <end position="168"/>
    </location>
</feature>
<accession>A0A261SC44</accession>
<organism evidence="5 6">
    <name type="scientific">Bordetella genomosp. 10</name>
    <dbReference type="NCBI Taxonomy" id="1416804"/>
    <lineage>
        <taxon>Bacteria</taxon>
        <taxon>Pseudomonadati</taxon>
        <taxon>Pseudomonadota</taxon>
        <taxon>Betaproteobacteria</taxon>
        <taxon>Burkholderiales</taxon>
        <taxon>Alcaligenaceae</taxon>
        <taxon>Bordetella</taxon>
    </lineage>
</organism>
<evidence type="ECO:0000256" key="1">
    <source>
        <dbReference type="ARBA" id="ARBA00012528"/>
    </source>
</evidence>
<dbReference type="Proteomes" id="UP000216020">
    <property type="component" value="Unassembled WGS sequence"/>
</dbReference>
<feature type="transmembrane region" description="Helical" evidence="3">
    <location>
        <begin position="6"/>
        <end position="26"/>
    </location>
</feature>
<proteinExistence type="predicted"/>
<keyword evidence="6" id="KW-1185">Reference proteome</keyword>
<keyword evidence="3" id="KW-0812">Transmembrane</keyword>
<dbReference type="SMART" id="SM00267">
    <property type="entry name" value="GGDEF"/>
    <property type="match status" value="1"/>
</dbReference>
<keyword evidence="3" id="KW-1133">Transmembrane helix</keyword>
<dbReference type="PANTHER" id="PTHR45138">
    <property type="entry name" value="REGULATORY COMPONENTS OF SENSORY TRANSDUCTION SYSTEM"/>
    <property type="match status" value="1"/>
</dbReference>
<protein>
    <recommendedName>
        <fullName evidence="1">diguanylate cyclase</fullName>
        <ecNumber evidence="1">2.7.7.65</ecNumber>
    </recommendedName>
</protein>
<dbReference type="NCBIfam" id="TIGR00254">
    <property type="entry name" value="GGDEF"/>
    <property type="match status" value="1"/>
</dbReference>
<name>A0A261SC44_9BORD</name>
<keyword evidence="3" id="KW-0472">Membrane</keyword>
<evidence type="ECO:0000256" key="3">
    <source>
        <dbReference type="SAM" id="Phobius"/>
    </source>
</evidence>
<dbReference type="CDD" id="cd01949">
    <property type="entry name" value="GGDEF"/>
    <property type="match status" value="1"/>
</dbReference>
<dbReference type="InterPro" id="IPR043128">
    <property type="entry name" value="Rev_trsase/Diguanyl_cyclase"/>
</dbReference>
<dbReference type="OrthoDB" id="9813903at2"/>
<dbReference type="AlphaFoldDB" id="A0A261SC44"/>
<feature type="transmembrane region" description="Helical" evidence="3">
    <location>
        <begin position="117"/>
        <end position="137"/>
    </location>
</feature>
<dbReference type="SUPFAM" id="SSF55073">
    <property type="entry name" value="Nucleotide cyclase"/>
    <property type="match status" value="1"/>
</dbReference>
<dbReference type="EC" id="2.7.7.65" evidence="1"/>
<dbReference type="InterPro" id="IPR000160">
    <property type="entry name" value="GGDEF_dom"/>
</dbReference>
<dbReference type="GO" id="GO:0052621">
    <property type="term" value="F:diguanylate cyclase activity"/>
    <property type="evidence" value="ECO:0007669"/>
    <property type="project" value="UniProtKB-EC"/>
</dbReference>
<evidence type="ECO:0000256" key="2">
    <source>
        <dbReference type="ARBA" id="ARBA00034247"/>
    </source>
</evidence>
<feature type="transmembrane region" description="Helical" evidence="3">
    <location>
        <begin position="33"/>
        <end position="52"/>
    </location>
</feature>
<dbReference type="InterPro" id="IPR050469">
    <property type="entry name" value="Diguanylate_Cyclase"/>
</dbReference>
<dbReference type="FunFam" id="3.30.70.270:FF:000001">
    <property type="entry name" value="Diguanylate cyclase domain protein"/>
    <property type="match status" value="1"/>
</dbReference>
<gene>
    <name evidence="5" type="ORF">CAL29_16105</name>
</gene>
<feature type="transmembrane region" description="Helical" evidence="3">
    <location>
        <begin position="58"/>
        <end position="78"/>
    </location>
</feature>
<dbReference type="RefSeq" id="WP_094853958.1">
    <property type="nucleotide sequence ID" value="NZ_NEVM01000002.1"/>
</dbReference>
<sequence length="382" mass="41341">MVGVTTLFIVMGLASVLMLGVLGSLARSGIPGVNACIQASFATALGILLISAQPMLPPVIGIIVANMLMGVGMLLYLAAVRQFFGRSVPVTASVVALVVQFTGLVLFWYVWRDFTARVLLVSIMYSVLAAAVGITVLRNTPYGRPAYPYVFAVGVSMFVAVGYAVRAVVYMLRIDAVGSLAESSPVQIAFLVVGIMALPGLTLAMILMIHDRMLAERETEVNTDYLTGVLSRKAWWLLAEKILAQAARNDRRLSLLMLDIDRFKHINDTYGHLLGDAVLQHFGALAVNVLPEEDIVGRIGGEEFVVLFPDTRIDAALFASETLLRMVRGSPCGHGSRSISYTFSGGLVEWDGEEDAQAMAQRADQALYAAKEGGRDRIVVRR</sequence>
<comment type="catalytic activity">
    <reaction evidence="2">
        <text>2 GTP = 3',3'-c-di-GMP + 2 diphosphate</text>
        <dbReference type="Rhea" id="RHEA:24898"/>
        <dbReference type="ChEBI" id="CHEBI:33019"/>
        <dbReference type="ChEBI" id="CHEBI:37565"/>
        <dbReference type="ChEBI" id="CHEBI:58805"/>
        <dbReference type="EC" id="2.7.7.65"/>
    </reaction>
</comment>
<dbReference type="PROSITE" id="PS50887">
    <property type="entry name" value="GGDEF"/>
    <property type="match status" value="1"/>
</dbReference>
<comment type="caution">
    <text evidence="5">The sequence shown here is derived from an EMBL/GenBank/DDBJ whole genome shotgun (WGS) entry which is preliminary data.</text>
</comment>